<dbReference type="Gene3D" id="2.170.120.30">
    <property type="match status" value="1"/>
</dbReference>
<evidence type="ECO:0008006" key="5">
    <source>
        <dbReference type="Google" id="ProtNLM"/>
    </source>
</evidence>
<dbReference type="Gene3D" id="2.170.120.40">
    <property type="entry name" value="YbbR-like domain"/>
    <property type="match status" value="1"/>
</dbReference>
<dbReference type="OrthoDB" id="2139417at2"/>
<name>A0A347WNG6_9LACT</name>
<dbReference type="Pfam" id="PF07949">
    <property type="entry name" value="YbbR"/>
    <property type="match status" value="1"/>
</dbReference>
<feature type="compositionally biased region" description="Basic and acidic residues" evidence="1">
    <location>
        <begin position="331"/>
        <end position="341"/>
    </location>
</feature>
<keyword evidence="2" id="KW-0812">Transmembrane</keyword>
<evidence type="ECO:0000256" key="1">
    <source>
        <dbReference type="SAM" id="MobiDB-lite"/>
    </source>
</evidence>
<dbReference type="AlphaFoldDB" id="A0A347WNG6"/>
<organism evidence="3 4">
    <name type="scientific">Suicoccus acidiformans</name>
    <dbReference type="NCBI Taxonomy" id="2036206"/>
    <lineage>
        <taxon>Bacteria</taxon>
        <taxon>Bacillati</taxon>
        <taxon>Bacillota</taxon>
        <taxon>Bacilli</taxon>
        <taxon>Lactobacillales</taxon>
        <taxon>Aerococcaceae</taxon>
        <taxon>Suicoccus</taxon>
    </lineage>
</organism>
<dbReference type="Proteomes" id="UP000263232">
    <property type="component" value="Chromosome"/>
</dbReference>
<sequence length="368" mass="40506">MKKTAFDNKWFLMFISLVCAVFLYAFVSTENTNMSMRIARNQEFASVNVTETISNVPVYLGETDENTFISDLPEKATVRLTGPRNIINQVTGDTIRVQTESLVGVPPGSRTVRLEVIGLPEDVEYQTTPSRVIVQVSKRETVTLPVEYEISEELVAAGYQVSDVRLNIPEVTLSGTSEAIEKLDRVYIKITSNQPKSESFVDTYPLKIVDQAGDLLDISANKTEIEATVDIEPLEQTASLNVLAQGESSQYQYQYQLVQFSEVSVQASHPISTLDVLVDVSNMTESGTVLGQIQIPANVTYNGPYDVEVHVDIQASDRVLSESNSSTEEVTQEHKDERLEEGAASSGQVEEPVDNPAEVPVESAGQES</sequence>
<evidence type="ECO:0000256" key="2">
    <source>
        <dbReference type="SAM" id="Phobius"/>
    </source>
</evidence>
<dbReference type="PANTHER" id="PTHR37804">
    <property type="entry name" value="CDAA REGULATORY PROTEIN CDAR"/>
    <property type="match status" value="1"/>
</dbReference>
<keyword evidence="2" id="KW-1133">Transmembrane helix</keyword>
<accession>A0A347WNG6</accession>
<gene>
    <name evidence="3" type="ORF">CL176_11765</name>
</gene>
<dbReference type="RefSeq" id="WP_118991478.1">
    <property type="nucleotide sequence ID" value="NZ_CP023434.1"/>
</dbReference>
<dbReference type="KEGG" id="abae:CL176_11765"/>
<dbReference type="PANTHER" id="PTHR37804:SF1">
    <property type="entry name" value="CDAA REGULATORY PROTEIN CDAR"/>
    <property type="match status" value="1"/>
</dbReference>
<feature type="region of interest" description="Disordered" evidence="1">
    <location>
        <begin position="318"/>
        <end position="368"/>
    </location>
</feature>
<dbReference type="InterPro" id="IPR012505">
    <property type="entry name" value="YbbR"/>
</dbReference>
<keyword evidence="2" id="KW-0472">Membrane</keyword>
<evidence type="ECO:0000313" key="3">
    <source>
        <dbReference type="EMBL" id="AXY26623.1"/>
    </source>
</evidence>
<proteinExistence type="predicted"/>
<keyword evidence="4" id="KW-1185">Reference proteome</keyword>
<dbReference type="InterPro" id="IPR053154">
    <property type="entry name" value="c-di-AMP_regulator"/>
</dbReference>
<evidence type="ECO:0000313" key="4">
    <source>
        <dbReference type="Proteomes" id="UP000263232"/>
    </source>
</evidence>
<feature type="transmembrane region" description="Helical" evidence="2">
    <location>
        <begin position="10"/>
        <end position="27"/>
    </location>
</feature>
<reference evidence="3 4" key="1">
    <citation type="submission" date="2017-09" db="EMBL/GenBank/DDBJ databases">
        <title>Complete genome sequence of Oxytococcus suis strain ZY16052.</title>
        <authorList>
            <person name="Li F."/>
        </authorList>
    </citation>
    <scope>NUCLEOTIDE SEQUENCE [LARGE SCALE GENOMIC DNA]</scope>
    <source>
        <strain evidence="3 4">ZY16052</strain>
    </source>
</reference>
<dbReference type="EMBL" id="CP023434">
    <property type="protein sequence ID" value="AXY26623.1"/>
    <property type="molecule type" value="Genomic_DNA"/>
</dbReference>
<protein>
    <recommendedName>
        <fullName evidence="5">YbbR domain-containing protein</fullName>
    </recommendedName>
</protein>